<feature type="region of interest" description="Disordered" evidence="3">
    <location>
        <begin position="587"/>
        <end position="650"/>
    </location>
</feature>
<dbReference type="InterPro" id="IPR024626">
    <property type="entry name" value="Kri1-like_C"/>
</dbReference>
<feature type="non-terminal residue" evidence="5">
    <location>
        <position position="802"/>
    </location>
</feature>
<feature type="compositionally biased region" description="Acidic residues" evidence="3">
    <location>
        <begin position="416"/>
        <end position="434"/>
    </location>
</feature>
<evidence type="ECO:0000259" key="4">
    <source>
        <dbReference type="Pfam" id="PF12936"/>
    </source>
</evidence>
<feature type="region of interest" description="Disordered" evidence="3">
    <location>
        <begin position="782"/>
        <end position="802"/>
    </location>
</feature>
<feature type="compositionally biased region" description="Basic and acidic residues" evidence="3">
    <location>
        <begin position="614"/>
        <end position="623"/>
    </location>
</feature>
<comment type="caution">
    <text evidence="5">The sequence shown here is derived from an EMBL/GenBank/DDBJ whole genome shotgun (WGS) entry which is preliminary data.</text>
</comment>
<feature type="region of interest" description="Disordered" evidence="3">
    <location>
        <begin position="301"/>
        <end position="330"/>
    </location>
</feature>
<feature type="compositionally biased region" description="Basic residues" evidence="3">
    <location>
        <begin position="783"/>
        <end position="793"/>
    </location>
</feature>
<protein>
    <recommendedName>
        <fullName evidence="2">Protein KRI1 homolog</fullName>
    </recommendedName>
</protein>
<feature type="region of interest" description="Disordered" evidence="3">
    <location>
        <begin position="79"/>
        <end position="102"/>
    </location>
</feature>
<feature type="compositionally biased region" description="Acidic residues" evidence="3">
    <location>
        <begin position="398"/>
        <end position="407"/>
    </location>
</feature>
<dbReference type="InterPro" id="IPR018034">
    <property type="entry name" value="Kri1"/>
</dbReference>
<evidence type="ECO:0000313" key="6">
    <source>
        <dbReference type="Proteomes" id="UP001162483"/>
    </source>
</evidence>
<dbReference type="Proteomes" id="UP001162483">
    <property type="component" value="Unassembled WGS sequence"/>
</dbReference>
<evidence type="ECO:0000313" key="5">
    <source>
        <dbReference type="EMBL" id="CAI9624806.1"/>
    </source>
</evidence>
<dbReference type="Pfam" id="PF05178">
    <property type="entry name" value="Kri1"/>
    <property type="match status" value="1"/>
</dbReference>
<name>A0ABN9HSM7_9NEOB</name>
<proteinExistence type="inferred from homology"/>
<sequence length="802" mass="93777">MAELKINQKFADRYERYREKEELQRLKDRYGDKGEEDSESSSSESESEDEPTIDPELDRDFYRTLSLLKKKDPRIYQEDVTFYKETDQPATSQSKSTKEKPMYLKDYERKVILEKEGKYEDEESSDGEEGLLQDQRSRSPTYLEEQRHIKESFRKFVEDSDNEEDDGITANLLTKRVKTKTEQEEEEEVYIAWLKGQKDVEDKEDLKEMSYLKEYWTDPSLDDGERFLRDYILNKEYVESESDEDEECPPALEEAPHVSDSEDEGELFLKKQEDFERKYNFRFEEPDSDLIKTFPRTISQSVRMKDDRRKRKREEIKDRKKKEKEKKEEELKQLKNLKRKELQDKLKKLRELTGDQNLEVTEEDLLEDFDPEKHDLIMQKCFGDDYYGVEEDQKPQFDGEEELDGEWNWDNWTGAEGEDGTVEEDECDDGEEDADLHCDDPNFVMDADYNPQEAPAASRKERKRLRLEREKSAKRRKKSVFAEAVSQDKPVFNPDDKTFQEYVEEYYKLDHEDIVDDLPCRFKYRQVVACDFGLSTEEILTADDKELNRWCSLRKTCMYRSEKEDLYDQNTFSQKAENLWKKQQVLKSLTESAENSESTTSSKTKVGKKRREKLKNQSEEKKMPFKSVETEPTAQLGPGQKKSPYNKASLKLEIGEKPAFAEKELTKQLLSKGVHGEKRTKDQPNASSRPAAVKDYAKAQVPKKAVNKSTVEKPGVNKNTENKPSPKSIPMEKEDSAKDKELKTAVNKSTKSKPSANSMVSGKKDSAKAKVLEAKVNDLCLREKKKKPKRKAGHLLGAMVRM</sequence>
<feature type="region of interest" description="Disordered" evidence="3">
    <location>
        <begin position="397"/>
        <end position="440"/>
    </location>
</feature>
<gene>
    <name evidence="5" type="ORF">SPARVUS_LOCUS16762315</name>
</gene>
<dbReference type="PANTHER" id="PTHR14490">
    <property type="entry name" value="ZINC FINGER, ZZ TYPE"/>
    <property type="match status" value="1"/>
</dbReference>
<feature type="compositionally biased region" description="Low complexity" evidence="3">
    <location>
        <begin position="588"/>
        <end position="604"/>
    </location>
</feature>
<evidence type="ECO:0000256" key="2">
    <source>
        <dbReference type="ARBA" id="ARBA00017294"/>
    </source>
</evidence>
<feature type="region of interest" description="Disordered" evidence="3">
    <location>
        <begin position="21"/>
        <end position="59"/>
    </location>
</feature>
<evidence type="ECO:0000256" key="3">
    <source>
        <dbReference type="SAM" id="MobiDB-lite"/>
    </source>
</evidence>
<feature type="region of interest" description="Disordered" evidence="3">
    <location>
        <begin position="114"/>
        <end position="146"/>
    </location>
</feature>
<dbReference type="Pfam" id="PF12936">
    <property type="entry name" value="Kri1_C"/>
    <property type="match status" value="1"/>
</dbReference>
<feature type="domain" description="Kri1-like C-terminal" evidence="4">
    <location>
        <begin position="497"/>
        <end position="582"/>
    </location>
</feature>
<dbReference type="EMBL" id="CATNWA010022017">
    <property type="protein sequence ID" value="CAI9624806.1"/>
    <property type="molecule type" value="Genomic_DNA"/>
</dbReference>
<feature type="compositionally biased region" description="Polar residues" evidence="3">
    <location>
        <begin position="746"/>
        <end position="760"/>
    </location>
</feature>
<organism evidence="5 6">
    <name type="scientific">Staurois parvus</name>
    <dbReference type="NCBI Taxonomy" id="386267"/>
    <lineage>
        <taxon>Eukaryota</taxon>
        <taxon>Metazoa</taxon>
        <taxon>Chordata</taxon>
        <taxon>Craniata</taxon>
        <taxon>Vertebrata</taxon>
        <taxon>Euteleostomi</taxon>
        <taxon>Amphibia</taxon>
        <taxon>Batrachia</taxon>
        <taxon>Anura</taxon>
        <taxon>Neobatrachia</taxon>
        <taxon>Ranoidea</taxon>
        <taxon>Ranidae</taxon>
        <taxon>Staurois</taxon>
    </lineage>
</organism>
<evidence type="ECO:0000256" key="1">
    <source>
        <dbReference type="ARBA" id="ARBA00007473"/>
    </source>
</evidence>
<feature type="compositionally biased region" description="Acidic residues" evidence="3">
    <location>
        <begin position="239"/>
        <end position="248"/>
    </location>
</feature>
<feature type="compositionally biased region" description="Basic and acidic residues" evidence="3">
    <location>
        <begin position="303"/>
        <end position="318"/>
    </location>
</feature>
<dbReference type="PANTHER" id="PTHR14490:SF5">
    <property type="entry name" value="PROTEIN KRI1 HOMOLOG"/>
    <property type="match status" value="1"/>
</dbReference>
<keyword evidence="6" id="KW-1185">Reference proteome</keyword>
<comment type="similarity">
    <text evidence="1">Belongs to the KRI1 family.</text>
</comment>
<feature type="compositionally biased region" description="Basic and acidic residues" evidence="3">
    <location>
        <begin position="730"/>
        <end position="743"/>
    </location>
</feature>
<feature type="compositionally biased region" description="Acidic residues" evidence="3">
    <location>
        <begin position="119"/>
        <end position="131"/>
    </location>
</feature>
<reference evidence="5" key="1">
    <citation type="submission" date="2023-05" db="EMBL/GenBank/DDBJ databases">
        <authorList>
            <person name="Stuckert A."/>
        </authorList>
    </citation>
    <scope>NUCLEOTIDE SEQUENCE</scope>
</reference>
<feature type="region of interest" description="Disordered" evidence="3">
    <location>
        <begin position="239"/>
        <end position="266"/>
    </location>
</feature>
<feature type="region of interest" description="Disordered" evidence="3">
    <location>
        <begin position="666"/>
        <end position="767"/>
    </location>
</feature>
<feature type="compositionally biased region" description="Basic and acidic residues" evidence="3">
    <location>
        <begin position="21"/>
        <end position="33"/>
    </location>
</feature>
<accession>A0ABN9HSM7</accession>
<feature type="compositionally biased region" description="Acidic residues" evidence="3">
    <location>
        <begin position="34"/>
        <end position="55"/>
    </location>
</feature>